<dbReference type="AlphaFoldDB" id="A0A7N0RF66"/>
<name>A0A7N0RF66_KALFE</name>
<protein>
    <submittedName>
        <fullName evidence="2">Uncharacterized protein</fullName>
    </submittedName>
</protein>
<reference evidence="2" key="1">
    <citation type="submission" date="2021-01" db="UniProtKB">
        <authorList>
            <consortium name="EnsemblPlants"/>
        </authorList>
    </citation>
    <scope>IDENTIFICATION</scope>
</reference>
<dbReference type="Gramene" id="Kaladp0008s0526.1.v1.1">
    <property type="protein sequence ID" value="Kaladp0008s0526.1.v1.1"/>
    <property type="gene ID" value="Kaladp0008s0526.v1.1"/>
</dbReference>
<keyword evidence="3" id="KW-1185">Reference proteome</keyword>
<dbReference type="Pfam" id="PF02458">
    <property type="entry name" value="Transferase"/>
    <property type="match status" value="1"/>
</dbReference>
<evidence type="ECO:0000313" key="3">
    <source>
        <dbReference type="Proteomes" id="UP000594263"/>
    </source>
</evidence>
<dbReference type="Proteomes" id="UP000594263">
    <property type="component" value="Unplaced"/>
</dbReference>
<dbReference type="PANTHER" id="PTHR31642">
    <property type="entry name" value="TRICHOTHECENE 3-O-ACETYLTRANSFERASE"/>
    <property type="match status" value="1"/>
</dbReference>
<dbReference type="EnsemblPlants" id="Kaladp0008s0526.1.v1.1">
    <property type="protein sequence ID" value="Kaladp0008s0526.1.v1.1"/>
    <property type="gene ID" value="Kaladp0008s0526.v1.1"/>
</dbReference>
<sequence>MANITHSITSAAAAASAAKIQVEGIQSVIPLRPTDPRHTRKVTLKHPQTTDIFQRCHHVILYYKKASEDDSGWVVGGRLKESVGRALLEYPMIAGRLRWADDRPKDSNGGQRELELVSNDSGIRLVEAKLPMSLAEFFEMKEREDVEGELVFWEPLNEEDPQFCPLAYVQVTNFECGGYSIGFSLNVVLGDPLELTGFLKHSAKLHKEMFQENKAPVFYLPKLKTNYNFPPEPSGVTNPKQAGRTLLYALNADNSGKEDFGSPRRLALSCIHDAERRLSVDTDYDFALFIKDHKTGDLTVEAGSRRGLSSGSTPTSAGPELKCTEWGDAHFDEMMFWGSHKPARVAHWIGLRANEGLVMVSSPRVEGDSGAVDVMVTIPYQK</sequence>
<dbReference type="PANTHER" id="PTHR31642:SF299">
    <property type="entry name" value="OS02G0653400 PROTEIN"/>
    <property type="match status" value="1"/>
</dbReference>
<dbReference type="InterPro" id="IPR050317">
    <property type="entry name" value="Plant_Fungal_Acyltransferase"/>
</dbReference>
<dbReference type="GO" id="GO:0016747">
    <property type="term" value="F:acyltransferase activity, transferring groups other than amino-acyl groups"/>
    <property type="evidence" value="ECO:0007669"/>
    <property type="project" value="TreeGrafter"/>
</dbReference>
<organism evidence="2 3">
    <name type="scientific">Kalanchoe fedtschenkoi</name>
    <name type="common">Lavender scallops</name>
    <name type="synonym">South American air plant</name>
    <dbReference type="NCBI Taxonomy" id="63787"/>
    <lineage>
        <taxon>Eukaryota</taxon>
        <taxon>Viridiplantae</taxon>
        <taxon>Streptophyta</taxon>
        <taxon>Embryophyta</taxon>
        <taxon>Tracheophyta</taxon>
        <taxon>Spermatophyta</taxon>
        <taxon>Magnoliopsida</taxon>
        <taxon>eudicotyledons</taxon>
        <taxon>Gunneridae</taxon>
        <taxon>Pentapetalae</taxon>
        <taxon>Saxifragales</taxon>
        <taxon>Crassulaceae</taxon>
        <taxon>Kalanchoe</taxon>
    </lineage>
</organism>
<accession>A0A7N0RF66</accession>
<dbReference type="OMA" id="WIINVEN"/>
<evidence type="ECO:0000313" key="2">
    <source>
        <dbReference type="EnsemblPlants" id="Kaladp0008s0526.1.v1.1"/>
    </source>
</evidence>
<dbReference type="Gene3D" id="3.30.559.10">
    <property type="entry name" value="Chloramphenicol acetyltransferase-like domain"/>
    <property type="match status" value="1"/>
</dbReference>
<proteinExistence type="inferred from homology"/>
<evidence type="ECO:0000256" key="1">
    <source>
        <dbReference type="ARBA" id="ARBA00009861"/>
    </source>
</evidence>
<comment type="similarity">
    <text evidence="1">Belongs to the plant acyltransferase family.</text>
</comment>
<dbReference type="InterPro" id="IPR023213">
    <property type="entry name" value="CAT-like_dom_sf"/>
</dbReference>